<sequence length="61" mass="6915">MKNTMSHPKEKVLFTGFGMSAFYTPIIGLKKKIKGNPSIIGKFDKLSALLAKFKNKRTVWQ</sequence>
<reference evidence="3" key="1">
    <citation type="journal article" date="2019" name="Int. J. Syst. Evol. Microbiol.">
        <title>The Global Catalogue of Microorganisms (GCM) 10K type strain sequencing project: providing services to taxonomists for standard genome sequencing and annotation.</title>
        <authorList>
            <consortium name="The Broad Institute Genomics Platform"/>
            <consortium name="The Broad Institute Genome Sequencing Center for Infectious Disease"/>
            <person name="Wu L."/>
            <person name="Ma J."/>
        </authorList>
    </citation>
    <scope>NUCLEOTIDE SEQUENCE [LARGE SCALE GENOMIC DNA]</scope>
    <source>
        <strain evidence="3">CECT 7798</strain>
    </source>
</reference>
<protein>
    <submittedName>
        <fullName evidence="2">Uncharacterized protein</fullName>
    </submittedName>
</protein>
<keyword evidence="1" id="KW-0812">Transmembrane</keyword>
<comment type="caution">
    <text evidence="2">The sequence shown here is derived from an EMBL/GenBank/DDBJ whole genome shotgun (WGS) entry which is preliminary data.</text>
</comment>
<evidence type="ECO:0000256" key="1">
    <source>
        <dbReference type="SAM" id="Phobius"/>
    </source>
</evidence>
<organism evidence="2 3">
    <name type="scientific">Chryseobacterium tructae</name>
    <dbReference type="NCBI Taxonomy" id="1037380"/>
    <lineage>
        <taxon>Bacteria</taxon>
        <taxon>Pseudomonadati</taxon>
        <taxon>Bacteroidota</taxon>
        <taxon>Flavobacteriia</taxon>
        <taxon>Flavobacteriales</taxon>
        <taxon>Weeksellaceae</taxon>
        <taxon>Chryseobacterium group</taxon>
        <taxon>Chryseobacterium</taxon>
    </lineage>
</organism>
<proteinExistence type="predicted"/>
<keyword evidence="1" id="KW-1133">Transmembrane helix</keyword>
<dbReference type="Proteomes" id="UP001595735">
    <property type="component" value="Unassembled WGS sequence"/>
</dbReference>
<dbReference type="EMBL" id="JBHRYO010000002">
    <property type="protein sequence ID" value="MFC3755089.1"/>
    <property type="molecule type" value="Genomic_DNA"/>
</dbReference>
<dbReference type="RefSeq" id="WP_290295146.1">
    <property type="nucleotide sequence ID" value="NZ_JAUFQR010000001.1"/>
</dbReference>
<gene>
    <name evidence="2" type="ORF">ACFONJ_03805</name>
</gene>
<evidence type="ECO:0000313" key="3">
    <source>
        <dbReference type="Proteomes" id="UP001595735"/>
    </source>
</evidence>
<keyword evidence="1" id="KW-0472">Membrane</keyword>
<name>A0ABV7XRA5_9FLAO</name>
<evidence type="ECO:0000313" key="2">
    <source>
        <dbReference type="EMBL" id="MFC3755089.1"/>
    </source>
</evidence>
<feature type="transmembrane region" description="Helical" evidence="1">
    <location>
        <begin position="12"/>
        <end position="29"/>
    </location>
</feature>
<keyword evidence="3" id="KW-1185">Reference proteome</keyword>
<accession>A0ABV7XRA5</accession>